<gene>
    <name evidence="1" type="ordered locus">P9303_17371</name>
</gene>
<dbReference type="InterPro" id="IPR036412">
    <property type="entry name" value="HAD-like_sf"/>
</dbReference>
<dbReference type="Pfam" id="PF13242">
    <property type="entry name" value="Hydrolase_like"/>
    <property type="match status" value="1"/>
</dbReference>
<evidence type="ECO:0000313" key="1">
    <source>
        <dbReference type="EMBL" id="ABM78479.1"/>
    </source>
</evidence>
<protein>
    <submittedName>
        <fullName evidence="1">Predicted hydrolase of the HAD superfamily protein</fullName>
    </submittedName>
</protein>
<dbReference type="Proteomes" id="UP000002274">
    <property type="component" value="Chromosome"/>
</dbReference>
<evidence type="ECO:0000313" key="2">
    <source>
        <dbReference type="Proteomes" id="UP000002274"/>
    </source>
</evidence>
<organism evidence="1 2">
    <name type="scientific">Prochlorococcus marinus (strain MIT 9303)</name>
    <dbReference type="NCBI Taxonomy" id="59922"/>
    <lineage>
        <taxon>Bacteria</taxon>
        <taxon>Bacillati</taxon>
        <taxon>Cyanobacteriota</taxon>
        <taxon>Cyanophyceae</taxon>
        <taxon>Synechococcales</taxon>
        <taxon>Prochlorococcaceae</taxon>
        <taxon>Prochlorococcus</taxon>
    </lineage>
</organism>
<dbReference type="NCBIfam" id="TIGR01668">
    <property type="entry name" value="YqeG_hyp_ppase"/>
    <property type="match status" value="1"/>
</dbReference>
<sequence length="169" mass="19203">MSQHWLQPNWEPGLTLPHLPIQHLLDQGLQALILDVDRTLLPGREIELPLSVTSWVKEAQRHLLLHLFSNNPSRKRIGSVAEQLDLTFTCSAAKPRRARLRKVLNQLQCKPTEIAIVGDRIFTDVLAGNRLDLYTVLVRPLRADGYPCNNTRVQRLEQKLAAWLGAPQT</sequence>
<accession>A2CAG9</accession>
<dbReference type="EMBL" id="CP000554">
    <property type="protein sequence ID" value="ABM78479.1"/>
    <property type="molecule type" value="Genomic_DNA"/>
</dbReference>
<dbReference type="GO" id="GO:0008962">
    <property type="term" value="F:phosphatidylglycerophosphatase activity"/>
    <property type="evidence" value="ECO:0007669"/>
    <property type="project" value="InterPro"/>
</dbReference>
<dbReference type="SUPFAM" id="SSF56784">
    <property type="entry name" value="HAD-like"/>
    <property type="match status" value="1"/>
</dbReference>
<proteinExistence type="predicted"/>
<name>A2CAG9_PROM3</name>
<dbReference type="HOGENOM" id="CLU_056221_4_1_3"/>
<reference evidence="1 2" key="1">
    <citation type="journal article" date="2007" name="PLoS Genet.">
        <title>Patterns and implications of gene gain and loss in the evolution of Prochlorococcus.</title>
        <authorList>
            <person name="Kettler G.C."/>
            <person name="Martiny A.C."/>
            <person name="Huang K."/>
            <person name="Zucker J."/>
            <person name="Coleman M.L."/>
            <person name="Rodrigue S."/>
            <person name="Chen F."/>
            <person name="Lapidus A."/>
            <person name="Ferriera S."/>
            <person name="Johnson J."/>
            <person name="Steglich C."/>
            <person name="Church G.M."/>
            <person name="Richardson P."/>
            <person name="Chisholm S.W."/>
        </authorList>
    </citation>
    <scope>NUCLEOTIDE SEQUENCE [LARGE SCALE GENOMIC DNA]</scope>
    <source>
        <strain evidence="1 2">MIT 9303</strain>
    </source>
</reference>
<dbReference type="BioCyc" id="PMAR59922:G1G80-1507-MONOMER"/>
<dbReference type="RefSeq" id="WP_011826366.1">
    <property type="nucleotide sequence ID" value="NC_008820.1"/>
</dbReference>
<dbReference type="AlphaFoldDB" id="A2CAG9"/>
<dbReference type="InterPro" id="IPR010021">
    <property type="entry name" value="PGPP1/Gep4"/>
</dbReference>
<dbReference type="Gene3D" id="3.40.50.1000">
    <property type="entry name" value="HAD superfamily/HAD-like"/>
    <property type="match status" value="1"/>
</dbReference>
<dbReference type="InterPro" id="IPR023214">
    <property type="entry name" value="HAD_sf"/>
</dbReference>
<dbReference type="KEGG" id="pmf:P9303_17371"/>
<keyword evidence="1" id="KW-0378">Hydrolase</keyword>
<dbReference type="STRING" id="59922.P9303_17371"/>